<dbReference type="FunFam" id="3.40.720.10:FF:000017">
    <property type="entry name" value="Predicted protein"/>
    <property type="match status" value="1"/>
</dbReference>
<dbReference type="EMBL" id="JABSTV010001250">
    <property type="protein sequence ID" value="KAH7955892.1"/>
    <property type="molecule type" value="Genomic_DNA"/>
</dbReference>
<dbReference type="PANTHER" id="PTHR10974:SF1">
    <property type="entry name" value="FI08016P-RELATED"/>
    <property type="match status" value="1"/>
</dbReference>
<gene>
    <name evidence="1" type="ORF">HPB52_004866</name>
</gene>
<reference evidence="1" key="1">
    <citation type="journal article" date="2020" name="Cell">
        <title>Large-Scale Comparative Analyses of Tick Genomes Elucidate Their Genetic Diversity and Vector Capacities.</title>
        <authorList>
            <consortium name="Tick Genome and Microbiome Consortium (TIGMIC)"/>
            <person name="Jia N."/>
            <person name="Wang J."/>
            <person name="Shi W."/>
            <person name="Du L."/>
            <person name="Sun Y."/>
            <person name="Zhan W."/>
            <person name="Jiang J.F."/>
            <person name="Wang Q."/>
            <person name="Zhang B."/>
            <person name="Ji P."/>
            <person name="Bell-Sakyi L."/>
            <person name="Cui X.M."/>
            <person name="Yuan T.T."/>
            <person name="Jiang B.G."/>
            <person name="Yang W.F."/>
            <person name="Lam T.T."/>
            <person name="Chang Q.C."/>
            <person name="Ding S.J."/>
            <person name="Wang X.J."/>
            <person name="Zhu J.G."/>
            <person name="Ruan X.D."/>
            <person name="Zhao L."/>
            <person name="Wei J.T."/>
            <person name="Ye R.Z."/>
            <person name="Que T.C."/>
            <person name="Du C.H."/>
            <person name="Zhou Y.H."/>
            <person name="Cheng J.X."/>
            <person name="Dai P.F."/>
            <person name="Guo W.B."/>
            <person name="Han X.H."/>
            <person name="Huang E.J."/>
            <person name="Li L.F."/>
            <person name="Wei W."/>
            <person name="Gao Y.C."/>
            <person name="Liu J.Z."/>
            <person name="Shao H.Z."/>
            <person name="Wang X."/>
            <person name="Wang C.C."/>
            <person name="Yang T.C."/>
            <person name="Huo Q.B."/>
            <person name="Li W."/>
            <person name="Chen H.Y."/>
            <person name="Chen S.E."/>
            <person name="Zhou L.G."/>
            <person name="Ni X.B."/>
            <person name="Tian J.H."/>
            <person name="Sheng Y."/>
            <person name="Liu T."/>
            <person name="Pan Y.S."/>
            <person name="Xia L.Y."/>
            <person name="Li J."/>
            <person name="Zhao F."/>
            <person name="Cao W.C."/>
        </authorList>
    </citation>
    <scope>NUCLEOTIDE SEQUENCE</scope>
    <source>
        <strain evidence="1">Rsan-2018</strain>
    </source>
</reference>
<evidence type="ECO:0000313" key="1">
    <source>
        <dbReference type="EMBL" id="KAH7955892.1"/>
    </source>
</evidence>
<dbReference type="Pfam" id="PF02995">
    <property type="entry name" value="DUF229"/>
    <property type="match status" value="1"/>
</dbReference>
<reference evidence="1" key="2">
    <citation type="submission" date="2021-09" db="EMBL/GenBank/DDBJ databases">
        <authorList>
            <person name="Jia N."/>
            <person name="Wang J."/>
            <person name="Shi W."/>
            <person name="Du L."/>
            <person name="Sun Y."/>
            <person name="Zhan W."/>
            <person name="Jiang J."/>
            <person name="Wang Q."/>
            <person name="Zhang B."/>
            <person name="Ji P."/>
            <person name="Sakyi L.B."/>
            <person name="Cui X."/>
            <person name="Yuan T."/>
            <person name="Jiang B."/>
            <person name="Yang W."/>
            <person name="Lam T.T.-Y."/>
            <person name="Chang Q."/>
            <person name="Ding S."/>
            <person name="Wang X."/>
            <person name="Zhu J."/>
            <person name="Ruan X."/>
            <person name="Zhao L."/>
            <person name="Wei J."/>
            <person name="Que T."/>
            <person name="Du C."/>
            <person name="Cheng J."/>
            <person name="Dai P."/>
            <person name="Han X."/>
            <person name="Huang E."/>
            <person name="Gao Y."/>
            <person name="Liu J."/>
            <person name="Shao H."/>
            <person name="Ye R."/>
            <person name="Li L."/>
            <person name="Wei W."/>
            <person name="Wang X."/>
            <person name="Wang C."/>
            <person name="Huo Q."/>
            <person name="Li W."/>
            <person name="Guo W."/>
            <person name="Chen H."/>
            <person name="Chen S."/>
            <person name="Zhou L."/>
            <person name="Zhou L."/>
            <person name="Ni X."/>
            <person name="Tian J."/>
            <person name="Zhou Y."/>
            <person name="Sheng Y."/>
            <person name="Liu T."/>
            <person name="Pan Y."/>
            <person name="Xia L."/>
            <person name="Li J."/>
            <person name="Zhao F."/>
            <person name="Cao W."/>
        </authorList>
    </citation>
    <scope>NUCLEOTIDE SEQUENCE</scope>
    <source>
        <strain evidence="1">Rsan-2018</strain>
        <tissue evidence="1">Larvae</tissue>
    </source>
</reference>
<dbReference type="CDD" id="cd16021">
    <property type="entry name" value="ALP_like"/>
    <property type="match status" value="1"/>
</dbReference>
<dbReference type="VEuPathDB" id="VectorBase:RSAN_027234"/>
<dbReference type="SUPFAM" id="SSF53649">
    <property type="entry name" value="Alkaline phosphatase-like"/>
    <property type="match status" value="1"/>
</dbReference>
<dbReference type="InterPro" id="IPR004245">
    <property type="entry name" value="DUF229"/>
</dbReference>
<dbReference type="OMA" id="EKYCHCK"/>
<dbReference type="Gene3D" id="3.40.720.10">
    <property type="entry name" value="Alkaline Phosphatase, subunit A"/>
    <property type="match status" value="1"/>
</dbReference>
<dbReference type="AlphaFoldDB" id="A0A9D4PVI0"/>
<comment type="caution">
    <text evidence="1">The sequence shown here is derived from an EMBL/GenBank/DDBJ whole genome shotgun (WGS) entry which is preliminary data.</text>
</comment>
<accession>A0A9D4PVI0</accession>
<dbReference type="PANTHER" id="PTHR10974">
    <property type="entry name" value="FI08016P-RELATED"/>
    <property type="match status" value="1"/>
</dbReference>
<organism evidence="1 2">
    <name type="scientific">Rhipicephalus sanguineus</name>
    <name type="common">Brown dog tick</name>
    <name type="synonym">Ixodes sanguineus</name>
    <dbReference type="NCBI Taxonomy" id="34632"/>
    <lineage>
        <taxon>Eukaryota</taxon>
        <taxon>Metazoa</taxon>
        <taxon>Ecdysozoa</taxon>
        <taxon>Arthropoda</taxon>
        <taxon>Chelicerata</taxon>
        <taxon>Arachnida</taxon>
        <taxon>Acari</taxon>
        <taxon>Parasitiformes</taxon>
        <taxon>Ixodida</taxon>
        <taxon>Ixodoidea</taxon>
        <taxon>Ixodidae</taxon>
        <taxon>Rhipicephalinae</taxon>
        <taxon>Rhipicephalus</taxon>
        <taxon>Rhipicephalus</taxon>
    </lineage>
</organism>
<evidence type="ECO:0000313" key="2">
    <source>
        <dbReference type="Proteomes" id="UP000821837"/>
    </source>
</evidence>
<sequence>MIRPERPTIRALLLGFLVIGAYYCIQKGVVTDVTYSPQASSVAPNSTDDSVATTTAKPMRERYIVDTPGCKIPNFDPFDESVRGYYKKVGRYSCKGKPSFIRLVNSTIPVVDEQSLLTTFKFKPKNVRCTYREIYRNESLRVPDDSFFLKPEVELRFGEPLKVEFAHVQCYQGANNSLFHQEYLLVPLLKKDVEERCQQARHDVSDKGSGLNILVLGLDSVSRLNFKRHFNETGRYVQHVLKGYELMGYNKVGLNSYPNQTPLLTGLSGEEAKNATGGKFFDTLDFLWKEYAKKGYRTVFHEEQPKYGLYSYVGDGLRHAPTDYYTRHAVMAIDKSKLKKNSYCLGPRPPLELYLDYMLGLLEALDKRPFFAYFWMSELAHDHLNMAGHCDIPMRAALGRLHESGILNNTVLAFMSDHGLRFGSLRRTYIGRFEDSLPYAFLVFPPWFLQQHPRFAAALELNQRRLSTHFDMHATLLQLLHSGLPKTVTKHGQSLLHELPVTRTCADASVPTQFCACVETEAFPVNHPLSLKVARFVVASVNTLVGKHLTGKCTTWVLKSVLAIHFYPRPAVSGNTTDSDYWVKFSAAPGDALFEATVRHSVDWKASTFSLVQQADRLDWYSSHSHCARGSLWEKYCHCKEAPTAVTLH</sequence>
<dbReference type="OrthoDB" id="6412187at2759"/>
<protein>
    <submittedName>
        <fullName evidence="1">Uncharacterized protein</fullName>
    </submittedName>
</protein>
<dbReference type="InterPro" id="IPR017850">
    <property type="entry name" value="Alkaline_phosphatase_core_sf"/>
</dbReference>
<dbReference type="GO" id="GO:0005615">
    <property type="term" value="C:extracellular space"/>
    <property type="evidence" value="ECO:0007669"/>
    <property type="project" value="TreeGrafter"/>
</dbReference>
<name>A0A9D4PVI0_RHISA</name>
<proteinExistence type="predicted"/>
<keyword evidence="2" id="KW-1185">Reference proteome</keyword>
<dbReference type="Proteomes" id="UP000821837">
    <property type="component" value="Unassembled WGS sequence"/>
</dbReference>